<dbReference type="InParanoid" id="A0A5E4FZ62"/>
<evidence type="ECO:0000313" key="2">
    <source>
        <dbReference type="EMBL" id="VVA32683.1"/>
    </source>
</evidence>
<proteinExistence type="predicted"/>
<accession>A0A5E4FZ62</accession>
<name>A0A5E4FZ62_PRUDU</name>
<reference evidence="3" key="1">
    <citation type="journal article" date="2020" name="Plant J.">
        <title>Transposons played a major role in the diversification between the closely related almond and peach genomes: results from the almond genome sequence.</title>
        <authorList>
            <person name="Alioto T."/>
            <person name="Alexiou K.G."/>
            <person name="Bardil A."/>
            <person name="Barteri F."/>
            <person name="Castanera R."/>
            <person name="Cruz F."/>
            <person name="Dhingra A."/>
            <person name="Duval H."/>
            <person name="Fernandez I Marti A."/>
            <person name="Frias L."/>
            <person name="Galan B."/>
            <person name="Garcia J.L."/>
            <person name="Howad W."/>
            <person name="Gomez-Garrido J."/>
            <person name="Gut M."/>
            <person name="Julca I."/>
            <person name="Morata J."/>
            <person name="Puigdomenech P."/>
            <person name="Ribeca P."/>
            <person name="Rubio Cabetas M.J."/>
            <person name="Vlasova A."/>
            <person name="Wirthensohn M."/>
            <person name="Garcia-Mas J."/>
            <person name="Gabaldon T."/>
            <person name="Casacuberta J.M."/>
            <person name="Arus P."/>
        </authorList>
    </citation>
    <scope>NUCLEOTIDE SEQUENCE [LARGE SCALE GENOMIC DNA]</scope>
    <source>
        <strain evidence="3">cv. Texas</strain>
    </source>
</reference>
<organism evidence="2 3">
    <name type="scientific">Prunus dulcis</name>
    <name type="common">Almond</name>
    <name type="synonym">Amygdalus dulcis</name>
    <dbReference type="NCBI Taxonomy" id="3755"/>
    <lineage>
        <taxon>Eukaryota</taxon>
        <taxon>Viridiplantae</taxon>
        <taxon>Streptophyta</taxon>
        <taxon>Embryophyta</taxon>
        <taxon>Tracheophyta</taxon>
        <taxon>Spermatophyta</taxon>
        <taxon>Magnoliopsida</taxon>
        <taxon>eudicotyledons</taxon>
        <taxon>Gunneridae</taxon>
        <taxon>Pentapetalae</taxon>
        <taxon>rosids</taxon>
        <taxon>fabids</taxon>
        <taxon>Rosales</taxon>
        <taxon>Rosaceae</taxon>
        <taxon>Amygdaloideae</taxon>
        <taxon>Amygdaleae</taxon>
        <taxon>Prunus</taxon>
    </lineage>
</organism>
<feature type="region of interest" description="Disordered" evidence="1">
    <location>
        <begin position="62"/>
        <end position="86"/>
    </location>
</feature>
<feature type="compositionally biased region" description="Basic and acidic residues" evidence="1">
    <location>
        <begin position="1"/>
        <end position="18"/>
    </location>
</feature>
<sequence>MMAKPHDGGNPPNDDKSLVRLVMDPNNNGRGPLPQRVHHQDRREDFNDEFIGDEEYAEDLFGGMEGENDISRHNNRGPNRDLSNKD</sequence>
<dbReference type="EMBL" id="CABIKO010000257">
    <property type="protein sequence ID" value="VVA32683.1"/>
    <property type="molecule type" value="Genomic_DNA"/>
</dbReference>
<feature type="region of interest" description="Disordered" evidence="1">
    <location>
        <begin position="1"/>
        <end position="43"/>
    </location>
</feature>
<evidence type="ECO:0000256" key="1">
    <source>
        <dbReference type="SAM" id="MobiDB-lite"/>
    </source>
</evidence>
<evidence type="ECO:0000313" key="3">
    <source>
        <dbReference type="Proteomes" id="UP000327085"/>
    </source>
</evidence>
<dbReference type="Gramene" id="VVA32683">
    <property type="protein sequence ID" value="VVA32683"/>
    <property type="gene ID" value="Prudul26B028496"/>
</dbReference>
<dbReference type="AlphaFoldDB" id="A0A5E4FZ62"/>
<dbReference type="Proteomes" id="UP000327085">
    <property type="component" value="Chromosome 2"/>
</dbReference>
<gene>
    <name evidence="2" type="ORF">ALMOND_2B028496</name>
</gene>
<protein>
    <submittedName>
        <fullName evidence="2">Uncharacterized protein</fullName>
    </submittedName>
</protein>